<organism evidence="4 5">
    <name type="scientific">Rotaria sordida</name>
    <dbReference type="NCBI Taxonomy" id="392033"/>
    <lineage>
        <taxon>Eukaryota</taxon>
        <taxon>Metazoa</taxon>
        <taxon>Spiralia</taxon>
        <taxon>Gnathifera</taxon>
        <taxon>Rotifera</taxon>
        <taxon>Eurotatoria</taxon>
        <taxon>Bdelloidea</taxon>
        <taxon>Philodinida</taxon>
        <taxon>Philodinidae</taxon>
        <taxon>Rotaria</taxon>
    </lineage>
</organism>
<dbReference type="Pfam" id="PF13855">
    <property type="entry name" value="LRR_8"/>
    <property type="match status" value="1"/>
</dbReference>
<dbReference type="PROSITE" id="PS51450">
    <property type="entry name" value="LRR"/>
    <property type="match status" value="1"/>
</dbReference>
<name>A0A819GH97_9BILA</name>
<evidence type="ECO:0000256" key="3">
    <source>
        <dbReference type="SAM" id="Phobius"/>
    </source>
</evidence>
<dbReference type="EMBL" id="CAJOBD010002494">
    <property type="protein sequence ID" value="CAF3886267.1"/>
    <property type="molecule type" value="Genomic_DNA"/>
</dbReference>
<dbReference type="InterPro" id="IPR032675">
    <property type="entry name" value="LRR_dom_sf"/>
</dbReference>
<dbReference type="Gene3D" id="3.80.10.10">
    <property type="entry name" value="Ribonuclease Inhibitor"/>
    <property type="match status" value="1"/>
</dbReference>
<keyword evidence="2" id="KW-0677">Repeat</keyword>
<dbReference type="InterPro" id="IPR001611">
    <property type="entry name" value="Leu-rich_rpt"/>
</dbReference>
<dbReference type="SUPFAM" id="SSF52058">
    <property type="entry name" value="L domain-like"/>
    <property type="match status" value="1"/>
</dbReference>
<protein>
    <submittedName>
        <fullName evidence="4">Uncharacterized protein</fullName>
    </submittedName>
</protein>
<keyword evidence="3" id="KW-0812">Transmembrane</keyword>
<sequence length="769" mass="90037">MIIKLFESYQNFSYFSSPVVFIIIILPSNLFSINFKTACDLLNLPRECHCQRTRNIPIYSFNETRLRCRQLTEITTNYHWSSISYDHLAFETFNDNLTVHRFVFSNIIIRTLRFNTQYLILNDHTFNNAYIGQLGITHQDTYGRIYFELNGQIFYDTTITNLFFKFIDFEIPISEISFSNSKIYSFLIQSSKFYGFTNQNNDIISKTITNIKYDHFLEYDILLPKRQKKISQQLYELNDENSSIDSENTITINVSLMTNPIYIIIFTIISSINTTNLTENYFPNNLEYSQTEEIELSFNQINTLNAHTFRHLKQFKGRLILRNNQIRYLNPYALTDLSLVKNLSLSKNFIKHLTSIHFKELNQLYELDLSFNQIYELNNNIFKYLYNLHILYLNHNPLELIHSNAFSNLTKLKQIHFQGVKFIHLVDLWIWNLANLHVIHLLKTDFDLSDVAFCILSNYNQTLFHLSHQYFCSCNIHYFNFNQYFIENTSISILKYNRNYLRLTPICNKNETETISKQQTNESNLIFHDLEDNCDYKLMFLDCDAMATTPTTTTLTTTTTTTPTTTTTITTTTTTTMPSTIEMTRLFDIEIETTYISDILIHQTTEIPVPLTKTWIIPTTTQETPLNNIKKLFTVLGTLIAITIGAIVFVYFWYRFKGILRQKKKKKTFLVQQQGHFNSPILNHHHHHLSIAIHYASSDILGSINNVHLSRSKSHSQTLIEPPILQSLSMYKNTESIDNDQIVNFIDDESIQQYSGDVSIAEMQAISQC</sequence>
<feature type="transmembrane region" description="Helical" evidence="3">
    <location>
        <begin position="12"/>
        <end position="31"/>
    </location>
</feature>
<dbReference type="InterPro" id="IPR003591">
    <property type="entry name" value="Leu-rich_rpt_typical-subtyp"/>
</dbReference>
<keyword evidence="3" id="KW-0472">Membrane</keyword>
<feature type="transmembrane region" description="Helical" evidence="3">
    <location>
        <begin position="632"/>
        <end position="654"/>
    </location>
</feature>
<accession>A0A819GH97</accession>
<dbReference type="Proteomes" id="UP000663836">
    <property type="component" value="Unassembled WGS sequence"/>
</dbReference>
<evidence type="ECO:0000313" key="4">
    <source>
        <dbReference type="EMBL" id="CAF3886267.1"/>
    </source>
</evidence>
<evidence type="ECO:0000256" key="2">
    <source>
        <dbReference type="ARBA" id="ARBA00022737"/>
    </source>
</evidence>
<comment type="caution">
    <text evidence="4">The sequence shown here is derived from an EMBL/GenBank/DDBJ whole genome shotgun (WGS) entry which is preliminary data.</text>
</comment>
<keyword evidence="3" id="KW-1133">Transmembrane helix</keyword>
<evidence type="ECO:0000256" key="1">
    <source>
        <dbReference type="ARBA" id="ARBA00022614"/>
    </source>
</evidence>
<evidence type="ECO:0000313" key="5">
    <source>
        <dbReference type="Proteomes" id="UP000663836"/>
    </source>
</evidence>
<proteinExistence type="predicted"/>
<dbReference type="SMART" id="SM00369">
    <property type="entry name" value="LRR_TYP"/>
    <property type="match status" value="4"/>
</dbReference>
<keyword evidence="1" id="KW-0433">Leucine-rich repeat</keyword>
<gene>
    <name evidence="4" type="ORF">JBS370_LOCUS20119</name>
</gene>
<reference evidence="4" key="1">
    <citation type="submission" date="2021-02" db="EMBL/GenBank/DDBJ databases">
        <authorList>
            <person name="Nowell W R."/>
        </authorList>
    </citation>
    <scope>NUCLEOTIDE SEQUENCE</scope>
</reference>
<dbReference type="PANTHER" id="PTHR24366">
    <property type="entry name" value="IG(IMMUNOGLOBULIN) AND LRR(LEUCINE RICH REPEAT) DOMAINS"/>
    <property type="match status" value="1"/>
</dbReference>
<dbReference type="PANTHER" id="PTHR24366:SF96">
    <property type="entry name" value="LEUCINE RICH REPEAT CONTAINING 53"/>
    <property type="match status" value="1"/>
</dbReference>
<dbReference type="AlphaFoldDB" id="A0A819GH97"/>